<protein>
    <submittedName>
        <fullName evidence="1">Uncharacterized protein</fullName>
    </submittedName>
</protein>
<sequence length="43" mass="4685">MDSSGLADGVFGTPPNSVKNNQTEYVQLSLFDWTRSENPTPLA</sequence>
<proteinExistence type="predicted"/>
<gene>
    <name evidence="1" type="ORF">PLAM_2090</name>
</gene>
<name>A0A1J1JEW8_PLAAG</name>
<organism evidence="1">
    <name type="scientific">Planktothrix agardhii</name>
    <name type="common">Oscillatoria agardhii</name>
    <dbReference type="NCBI Taxonomy" id="1160"/>
    <lineage>
        <taxon>Bacteria</taxon>
        <taxon>Bacillati</taxon>
        <taxon>Cyanobacteriota</taxon>
        <taxon>Cyanophyceae</taxon>
        <taxon>Oscillatoriophycideae</taxon>
        <taxon>Oscillatoriales</taxon>
        <taxon>Microcoleaceae</taxon>
        <taxon>Planktothrix</taxon>
    </lineage>
</organism>
<reference evidence="1" key="1">
    <citation type="submission" date="2015-09" db="EMBL/GenBank/DDBJ databases">
        <authorList>
            <person name="Jackson K.R."/>
            <person name="Lunt B.L."/>
            <person name="Fisher J.N.B."/>
            <person name="Gardner A.V."/>
            <person name="Bailey M.E."/>
            <person name="Deus L.M."/>
            <person name="Earl A.S."/>
            <person name="Gibby P.D."/>
            <person name="Hartmann K.A."/>
            <person name="Liu J.E."/>
            <person name="Manci A.M."/>
            <person name="Nielsen D.A."/>
            <person name="Solomon M.B."/>
            <person name="Breakwell D.P."/>
            <person name="Burnett S.H."/>
            <person name="Grose J.H."/>
        </authorList>
    </citation>
    <scope>NUCLEOTIDE SEQUENCE</scope>
    <source>
        <strain evidence="1">7805</strain>
    </source>
</reference>
<dbReference type="AlphaFoldDB" id="A0A1J1JEW8"/>
<dbReference type="EMBL" id="LO018304">
    <property type="protein sequence ID" value="CUM60056.1"/>
    <property type="molecule type" value="Genomic_DNA"/>
</dbReference>
<accession>A0A1J1JEW8</accession>
<evidence type="ECO:0000313" key="1">
    <source>
        <dbReference type="EMBL" id="CUM60056.1"/>
    </source>
</evidence>